<keyword evidence="2 5" id="KW-0812">Transmembrane</keyword>
<dbReference type="GO" id="GO:0016020">
    <property type="term" value="C:membrane"/>
    <property type="evidence" value="ECO:0007669"/>
    <property type="project" value="UniProtKB-SubCell"/>
</dbReference>
<dbReference type="GO" id="GO:1902600">
    <property type="term" value="P:proton transmembrane transport"/>
    <property type="evidence" value="ECO:0007669"/>
    <property type="project" value="InterPro"/>
</dbReference>
<name>A0A7H2BMN0_9MICC</name>
<keyword evidence="3 5" id="KW-1133">Transmembrane helix</keyword>
<dbReference type="Proteomes" id="UP000516421">
    <property type="component" value="Chromosome"/>
</dbReference>
<feature type="transmembrane region" description="Helical" evidence="5">
    <location>
        <begin position="54"/>
        <end position="78"/>
    </location>
</feature>
<dbReference type="EMBL" id="CP061538">
    <property type="protein sequence ID" value="QNV40926.1"/>
    <property type="molecule type" value="Genomic_DNA"/>
</dbReference>
<gene>
    <name evidence="7" type="ORF">IDM48_02280</name>
</gene>
<evidence type="ECO:0000256" key="4">
    <source>
        <dbReference type="ARBA" id="ARBA00023136"/>
    </source>
</evidence>
<proteinExistence type="predicted"/>
<dbReference type="Pfam" id="PF00999">
    <property type="entry name" value="Na_H_Exchanger"/>
    <property type="match status" value="1"/>
</dbReference>
<evidence type="ECO:0000256" key="3">
    <source>
        <dbReference type="ARBA" id="ARBA00022989"/>
    </source>
</evidence>
<dbReference type="GO" id="GO:0015297">
    <property type="term" value="F:antiporter activity"/>
    <property type="evidence" value="ECO:0007669"/>
    <property type="project" value="InterPro"/>
</dbReference>
<evidence type="ECO:0000313" key="7">
    <source>
        <dbReference type="EMBL" id="QNV40926.1"/>
    </source>
</evidence>
<protein>
    <submittedName>
        <fullName evidence="7">Cation:proton antiporter</fullName>
    </submittedName>
</protein>
<reference evidence="7 8" key="1">
    <citation type="submission" date="2020-09" db="EMBL/GenBank/DDBJ databases">
        <title>Investigation of environmental microbe.</title>
        <authorList>
            <person name="Ou Y."/>
            <person name="Kang Q."/>
        </authorList>
    </citation>
    <scope>NUCLEOTIDE SEQUENCE [LARGE SCALE GENOMIC DNA]</scope>
    <source>
        <strain evidence="7 8">KJZ-9</strain>
    </source>
</reference>
<comment type="subcellular location">
    <subcellularLocation>
        <location evidence="1">Membrane</location>
        <topology evidence="1">Multi-pass membrane protein</topology>
    </subcellularLocation>
</comment>
<keyword evidence="4 5" id="KW-0472">Membrane</keyword>
<evidence type="ECO:0000256" key="5">
    <source>
        <dbReference type="SAM" id="Phobius"/>
    </source>
</evidence>
<organism evidence="7 8">
    <name type="scientific">Rothia amarae</name>
    <dbReference type="NCBI Taxonomy" id="169480"/>
    <lineage>
        <taxon>Bacteria</taxon>
        <taxon>Bacillati</taxon>
        <taxon>Actinomycetota</taxon>
        <taxon>Actinomycetes</taxon>
        <taxon>Micrococcales</taxon>
        <taxon>Micrococcaceae</taxon>
        <taxon>Rothia</taxon>
    </lineage>
</organism>
<dbReference type="KEGG" id="rama:IDM48_02280"/>
<evidence type="ECO:0000256" key="2">
    <source>
        <dbReference type="ARBA" id="ARBA00022692"/>
    </source>
</evidence>
<keyword evidence="8" id="KW-1185">Reference proteome</keyword>
<evidence type="ECO:0000259" key="6">
    <source>
        <dbReference type="Pfam" id="PF00999"/>
    </source>
</evidence>
<dbReference type="InterPro" id="IPR006153">
    <property type="entry name" value="Cation/H_exchanger_TM"/>
</dbReference>
<sequence length="79" mass="8777">MIKRIRRVGTTVRYEMERPLTWQHSVILVRAGMRGAFTLATVHTLPEGTPQRSLLIFIAFLVALLSLVIQGSTLSAVVS</sequence>
<feature type="domain" description="Cation/H+ exchanger transmembrane" evidence="6">
    <location>
        <begin position="19"/>
        <end position="78"/>
    </location>
</feature>
<evidence type="ECO:0000313" key="8">
    <source>
        <dbReference type="Proteomes" id="UP000516421"/>
    </source>
</evidence>
<evidence type="ECO:0000256" key="1">
    <source>
        <dbReference type="ARBA" id="ARBA00004141"/>
    </source>
</evidence>
<dbReference type="AlphaFoldDB" id="A0A7H2BMN0"/>
<accession>A0A7H2BMN0</accession>